<keyword evidence="4" id="KW-0238">DNA-binding</keyword>
<gene>
    <name evidence="8" type="ORF">CATMQ487_06930</name>
</gene>
<keyword evidence="9" id="KW-1185">Reference proteome</keyword>
<keyword evidence="5" id="KW-0804">Transcription</keyword>
<dbReference type="InterPro" id="IPR027417">
    <property type="entry name" value="P-loop_NTPase"/>
</dbReference>
<dbReference type="Pfam" id="PF00158">
    <property type="entry name" value="Sigma54_activat"/>
    <property type="match status" value="1"/>
</dbReference>
<evidence type="ECO:0000259" key="7">
    <source>
        <dbReference type="PROSITE" id="PS50045"/>
    </source>
</evidence>
<dbReference type="SUPFAM" id="SSF46689">
    <property type="entry name" value="Homeodomain-like"/>
    <property type="match status" value="1"/>
</dbReference>
<dbReference type="InterPro" id="IPR058031">
    <property type="entry name" value="AAA_lid_NorR"/>
</dbReference>
<evidence type="ECO:0000256" key="3">
    <source>
        <dbReference type="ARBA" id="ARBA00023015"/>
    </source>
</evidence>
<reference evidence="8" key="1">
    <citation type="submission" date="2022-04" db="EMBL/GenBank/DDBJ databases">
        <title>Whole genome sequence of Sphaerotilus sp. FB-5.</title>
        <authorList>
            <person name="Takeda M."/>
            <person name="Narihara S."/>
            <person name="Akimoto M."/>
            <person name="Akimoto R."/>
            <person name="Nishiyashiki S."/>
            <person name="Murakami T."/>
        </authorList>
    </citation>
    <scope>NUCLEOTIDE SEQUENCE</scope>
    <source>
        <strain evidence="8">FB-5</strain>
    </source>
</reference>
<dbReference type="SUPFAM" id="SSF52540">
    <property type="entry name" value="P-loop containing nucleoside triphosphate hydrolases"/>
    <property type="match status" value="1"/>
</dbReference>
<dbReference type="Gene3D" id="1.10.10.60">
    <property type="entry name" value="Homeodomain-like"/>
    <property type="match status" value="1"/>
</dbReference>
<dbReference type="PRINTS" id="PR01590">
    <property type="entry name" value="HTHFIS"/>
</dbReference>
<dbReference type="PROSITE" id="PS50045">
    <property type="entry name" value="SIGMA54_INTERACT_4"/>
    <property type="match status" value="1"/>
</dbReference>
<keyword evidence="2" id="KW-0067">ATP-binding</keyword>
<dbReference type="PROSITE" id="PS00675">
    <property type="entry name" value="SIGMA54_INTERACT_1"/>
    <property type="match status" value="1"/>
</dbReference>
<dbReference type="InterPro" id="IPR002197">
    <property type="entry name" value="HTH_Fis"/>
</dbReference>
<dbReference type="InterPro" id="IPR025943">
    <property type="entry name" value="Sigma_54_int_dom_ATP-bd_2"/>
</dbReference>
<evidence type="ECO:0000256" key="5">
    <source>
        <dbReference type="ARBA" id="ARBA00023163"/>
    </source>
</evidence>
<dbReference type="PROSITE" id="PS00676">
    <property type="entry name" value="SIGMA54_INTERACT_2"/>
    <property type="match status" value="1"/>
</dbReference>
<feature type="compositionally biased region" description="Basic and acidic residues" evidence="6">
    <location>
        <begin position="1"/>
        <end position="10"/>
    </location>
</feature>
<dbReference type="RefSeq" id="WP_310742578.1">
    <property type="nucleotide sequence ID" value="NZ_AP025730.1"/>
</dbReference>
<dbReference type="Gene3D" id="1.10.8.60">
    <property type="match status" value="1"/>
</dbReference>
<keyword evidence="1" id="KW-0547">Nucleotide-binding</keyword>
<evidence type="ECO:0000256" key="6">
    <source>
        <dbReference type="SAM" id="MobiDB-lite"/>
    </source>
</evidence>
<sequence>MPAPQHDDPLTLRALPGPAASPAPSTGLPQDAAAVLQLAAQSMFDVFAQAAQGMMVVDRSHRIVWISEGYKRFLPALGFDSEQAFVGRRVEEVVPNTLMAQVIETGRPMLLDLLTNQAGSFLVSRLPLRDAQGVVLGAVGLVLLDHPETTMQPLMLKFARLQRELEDARRQLAAQRRPKHTIAGYIGSSAVAMEAKRQARRVAATAATVLLLGETGTGKELLAHAIHAASPRAGAAFVGVNIAAVPDSLLEAEFFGVAPGAYTGAERKGRDGKFKLADGGTLFLDEIGDMPLALQPKLLRALQEQEVEPLGSNQVHKVDVRVIAATSRDLTAMVAEGQFRADLFYRLNVLPIRLPALCERLGDLEALVEALLEDIARRSGLAHRAVSEDALALLAAHDWPGNIRELRNVLEQVALLNDELLLTAAHFRAVLPAGVRAGVPGPLASDALQGASWSTAPGAGELLAVPLPQAVAELERRAVRAALAATRGNKVAAARQLGIARATLYEKLALWGREAEPPPDDR</sequence>
<name>A0ABN6PIZ8_9BURK</name>
<dbReference type="Gene3D" id="3.40.50.300">
    <property type="entry name" value="P-loop containing nucleotide triphosphate hydrolases"/>
    <property type="match status" value="1"/>
</dbReference>
<dbReference type="PANTHER" id="PTHR32071">
    <property type="entry name" value="TRANSCRIPTIONAL REGULATORY PROTEIN"/>
    <property type="match status" value="1"/>
</dbReference>
<dbReference type="SUPFAM" id="SSF55785">
    <property type="entry name" value="PYP-like sensor domain (PAS domain)"/>
    <property type="match status" value="1"/>
</dbReference>
<dbReference type="EMBL" id="AP025730">
    <property type="protein sequence ID" value="BDI03723.1"/>
    <property type="molecule type" value="Genomic_DNA"/>
</dbReference>
<feature type="compositionally biased region" description="Low complexity" evidence="6">
    <location>
        <begin position="14"/>
        <end position="26"/>
    </location>
</feature>
<feature type="region of interest" description="Disordered" evidence="6">
    <location>
        <begin position="1"/>
        <end position="26"/>
    </location>
</feature>
<organism evidence="8 9">
    <name type="scientific">Sphaerotilus microaerophilus</name>
    <dbReference type="NCBI Taxonomy" id="2914710"/>
    <lineage>
        <taxon>Bacteria</taxon>
        <taxon>Pseudomonadati</taxon>
        <taxon>Pseudomonadota</taxon>
        <taxon>Betaproteobacteria</taxon>
        <taxon>Burkholderiales</taxon>
        <taxon>Sphaerotilaceae</taxon>
        <taxon>Sphaerotilus</taxon>
    </lineage>
</organism>
<dbReference type="InterPro" id="IPR009057">
    <property type="entry name" value="Homeodomain-like_sf"/>
</dbReference>
<keyword evidence="3" id="KW-0805">Transcription regulation</keyword>
<dbReference type="InterPro" id="IPR025662">
    <property type="entry name" value="Sigma_54_int_dom_ATP-bd_1"/>
</dbReference>
<dbReference type="InterPro" id="IPR003593">
    <property type="entry name" value="AAA+_ATPase"/>
</dbReference>
<evidence type="ECO:0000313" key="9">
    <source>
        <dbReference type="Proteomes" id="UP001057498"/>
    </source>
</evidence>
<dbReference type="Pfam" id="PF25601">
    <property type="entry name" value="AAA_lid_14"/>
    <property type="match status" value="1"/>
</dbReference>
<dbReference type="CDD" id="cd00009">
    <property type="entry name" value="AAA"/>
    <property type="match status" value="1"/>
</dbReference>
<feature type="domain" description="Sigma-54 factor interaction" evidence="7">
    <location>
        <begin position="185"/>
        <end position="415"/>
    </location>
</feature>
<dbReference type="InterPro" id="IPR025944">
    <property type="entry name" value="Sigma_54_int_dom_CS"/>
</dbReference>
<dbReference type="SMART" id="SM00382">
    <property type="entry name" value="AAA"/>
    <property type="match status" value="1"/>
</dbReference>
<dbReference type="PROSITE" id="PS00688">
    <property type="entry name" value="SIGMA54_INTERACT_3"/>
    <property type="match status" value="1"/>
</dbReference>
<dbReference type="Proteomes" id="UP001057498">
    <property type="component" value="Chromosome"/>
</dbReference>
<evidence type="ECO:0000313" key="8">
    <source>
        <dbReference type="EMBL" id="BDI03723.1"/>
    </source>
</evidence>
<accession>A0ABN6PIZ8</accession>
<evidence type="ECO:0000256" key="4">
    <source>
        <dbReference type="ARBA" id="ARBA00023125"/>
    </source>
</evidence>
<proteinExistence type="predicted"/>
<dbReference type="PANTHER" id="PTHR32071:SF99">
    <property type="entry name" value="TRANSCRIPTIONAL REGULATORY PROTEIN"/>
    <property type="match status" value="1"/>
</dbReference>
<dbReference type="Pfam" id="PF02954">
    <property type="entry name" value="HTH_8"/>
    <property type="match status" value="1"/>
</dbReference>
<evidence type="ECO:0000256" key="2">
    <source>
        <dbReference type="ARBA" id="ARBA00022840"/>
    </source>
</evidence>
<dbReference type="InterPro" id="IPR035965">
    <property type="entry name" value="PAS-like_dom_sf"/>
</dbReference>
<protein>
    <submittedName>
        <fullName evidence="8">Sigma-54-dependent Fis family transcriptional regulator</fullName>
    </submittedName>
</protein>
<dbReference type="Gene3D" id="3.30.450.20">
    <property type="entry name" value="PAS domain"/>
    <property type="match status" value="1"/>
</dbReference>
<evidence type="ECO:0000256" key="1">
    <source>
        <dbReference type="ARBA" id="ARBA00022741"/>
    </source>
</evidence>
<dbReference type="InterPro" id="IPR002078">
    <property type="entry name" value="Sigma_54_int"/>
</dbReference>